<dbReference type="EMBL" id="JALPRY010000010">
    <property type="protein sequence ID" value="MCK8780177.1"/>
    <property type="molecule type" value="Genomic_DNA"/>
</dbReference>
<dbReference type="PANTHER" id="PTHR10907">
    <property type="entry name" value="REGUCALCIN"/>
    <property type="match status" value="1"/>
</dbReference>
<dbReference type="InterPro" id="IPR005511">
    <property type="entry name" value="SMP-30"/>
</dbReference>
<dbReference type="RefSeq" id="WP_248682842.1">
    <property type="nucleotide sequence ID" value="NZ_JALPRY010000010.1"/>
</dbReference>
<sequence>MAQAQPLNLDLPRCRLGEGMFWDAITSRLFWVDIDGQQIHSCNALGRDLQTISTRLPVSFVFPIEGATLLAGLADAIALLDRATGQETSLATLNLPEGHRLNDGKCDPDGRLWAGTINTSNEPSETAALYRLGQHGLSEIEGGYKNANGKAWSPDGAVMYHADTSRGIIWQYDYDLQTGVADHKRVFVNLGEANPDGLTSDADGNVYAAIFGGSCVQVFSPRGARIDEIAVPVPNVTSCAFGGEDLRTLFITTAFEGMDDAALKAAPLSGHVFFIDRTVAGQPSPPPSKQHIPSPQDPR</sequence>
<evidence type="ECO:0000256" key="2">
    <source>
        <dbReference type="SAM" id="MobiDB-lite"/>
    </source>
</evidence>
<dbReference type="Pfam" id="PF08450">
    <property type="entry name" value="SGL"/>
    <property type="match status" value="1"/>
</dbReference>
<dbReference type="SUPFAM" id="SSF63829">
    <property type="entry name" value="Calcium-dependent phosphotriesterase"/>
    <property type="match status" value="1"/>
</dbReference>
<proteinExistence type="inferred from homology"/>
<dbReference type="Gene3D" id="2.120.10.30">
    <property type="entry name" value="TolB, C-terminal domain"/>
    <property type="match status" value="1"/>
</dbReference>
<evidence type="ECO:0000313" key="4">
    <source>
        <dbReference type="EMBL" id="MCK8780177.1"/>
    </source>
</evidence>
<dbReference type="PANTHER" id="PTHR10907:SF47">
    <property type="entry name" value="REGUCALCIN"/>
    <property type="match status" value="1"/>
</dbReference>
<evidence type="ECO:0000313" key="5">
    <source>
        <dbReference type="Proteomes" id="UP001202827"/>
    </source>
</evidence>
<evidence type="ECO:0000256" key="1">
    <source>
        <dbReference type="ARBA" id="ARBA00008853"/>
    </source>
</evidence>
<comment type="caution">
    <text evidence="4">The sequence shown here is derived from an EMBL/GenBank/DDBJ whole genome shotgun (WGS) entry which is preliminary data.</text>
</comment>
<dbReference type="InterPro" id="IPR011042">
    <property type="entry name" value="6-blade_b-propeller_TolB-like"/>
</dbReference>
<dbReference type="PRINTS" id="PR01790">
    <property type="entry name" value="SMP30FAMILY"/>
</dbReference>
<organism evidence="4 5">
    <name type="scientific">Neorhizobium turbinariae</name>
    <dbReference type="NCBI Taxonomy" id="2937795"/>
    <lineage>
        <taxon>Bacteria</taxon>
        <taxon>Pseudomonadati</taxon>
        <taxon>Pseudomonadota</taxon>
        <taxon>Alphaproteobacteria</taxon>
        <taxon>Hyphomicrobiales</taxon>
        <taxon>Rhizobiaceae</taxon>
        <taxon>Rhizobium/Agrobacterium group</taxon>
        <taxon>Neorhizobium</taxon>
    </lineage>
</organism>
<dbReference type="Proteomes" id="UP001202827">
    <property type="component" value="Unassembled WGS sequence"/>
</dbReference>
<reference evidence="4 5" key="1">
    <citation type="submission" date="2022-04" db="EMBL/GenBank/DDBJ databases">
        <title>Rhizobium coralii sp. nov., isolated from coral Turbinaria peltata.</title>
        <authorList>
            <person name="Sun H."/>
        </authorList>
    </citation>
    <scope>NUCLEOTIDE SEQUENCE [LARGE SCALE GENOMIC DNA]</scope>
    <source>
        <strain evidence="4 5">NTR19</strain>
    </source>
</reference>
<protein>
    <submittedName>
        <fullName evidence="4">SMP-30/gluconolactonase/LRE family protein</fullName>
    </submittedName>
</protein>
<comment type="similarity">
    <text evidence="1">Belongs to the SMP-30/CGR1 family.</text>
</comment>
<keyword evidence="5" id="KW-1185">Reference proteome</keyword>
<dbReference type="InterPro" id="IPR013658">
    <property type="entry name" value="SGL"/>
</dbReference>
<accession>A0ABT0IQK6</accession>
<gene>
    <name evidence="4" type="ORF">M0654_09290</name>
</gene>
<evidence type="ECO:0000259" key="3">
    <source>
        <dbReference type="Pfam" id="PF08450"/>
    </source>
</evidence>
<feature type="domain" description="SMP-30/Gluconolactonase/LRE-like region" evidence="3">
    <location>
        <begin position="16"/>
        <end position="254"/>
    </location>
</feature>
<feature type="region of interest" description="Disordered" evidence="2">
    <location>
        <begin position="279"/>
        <end position="299"/>
    </location>
</feature>
<name>A0ABT0IQK6_9HYPH</name>